<reference evidence="1 2" key="1">
    <citation type="submission" date="2016-09" db="EMBL/GenBank/DDBJ databases">
        <title>The complete genome sequences of Rhizobium gallicum, symbiovars gallicum and phaseoli, symbionts associated to common bean (Phaseolus vulgaris).</title>
        <authorList>
            <person name="Bustos P."/>
            <person name="Santamaria R.I."/>
            <person name="Perez-Carrascal O.M."/>
            <person name="Juarez S."/>
            <person name="Lozano L."/>
            <person name="Martinez-Flores I."/>
            <person name="Martinez-Romero E."/>
            <person name="Cevallos M."/>
            <person name="Romero D."/>
            <person name="Davila G."/>
            <person name="Gonzalez V."/>
        </authorList>
    </citation>
    <scope>NUCLEOTIDE SEQUENCE [LARGE SCALE GENOMIC DNA]</scope>
    <source>
        <strain evidence="1 2">IE4872</strain>
        <plasmid evidence="2">prgalie4872d</plasmid>
    </source>
</reference>
<proteinExistence type="predicted"/>
<protein>
    <recommendedName>
        <fullName evidence="3">DUF3861 family protein</fullName>
    </recommendedName>
</protein>
<dbReference type="Gene3D" id="3.10.20.850">
    <property type="entry name" value="Protein of unknown function DUF3861"/>
    <property type="match status" value="1"/>
</dbReference>
<geneLocation type="plasmid" evidence="2">
    <name>prgalie4872d</name>
</geneLocation>
<dbReference type="InterPro" id="IPR038194">
    <property type="entry name" value="DUF3861_sf"/>
</dbReference>
<accession>A0A1L5NW93</accession>
<organism evidence="1 2">
    <name type="scientific">Rhizobium gallicum</name>
    <dbReference type="NCBI Taxonomy" id="56730"/>
    <lineage>
        <taxon>Bacteria</taxon>
        <taxon>Pseudomonadati</taxon>
        <taxon>Pseudomonadota</taxon>
        <taxon>Alphaproteobacteria</taxon>
        <taxon>Hyphomicrobiales</taxon>
        <taxon>Rhizobiaceae</taxon>
        <taxon>Rhizobium/Agrobacterium group</taxon>
        <taxon>Rhizobium</taxon>
    </lineage>
</organism>
<dbReference type="AlphaFoldDB" id="A0A1L5NW93"/>
<dbReference type="EMBL" id="CP017105">
    <property type="protein sequence ID" value="APO72170.1"/>
    <property type="molecule type" value="Genomic_DNA"/>
</dbReference>
<name>A0A1L5NW93_9HYPH</name>
<dbReference type="RefSeq" id="WP_074072367.1">
    <property type="nucleotide sequence ID" value="NZ_CP017105.1"/>
</dbReference>
<keyword evidence="1" id="KW-0614">Plasmid</keyword>
<gene>
    <name evidence="1" type="ORF">IE4872_PD01649</name>
</gene>
<evidence type="ECO:0000313" key="1">
    <source>
        <dbReference type="EMBL" id="APO72170.1"/>
    </source>
</evidence>
<evidence type="ECO:0008006" key="3">
    <source>
        <dbReference type="Google" id="ProtNLM"/>
    </source>
</evidence>
<sequence length="94" mass="10603">MSNKYRVILQHIADSGEGSRQGRTLQFDIVGHDDIIDIADIVRTKAIVPDDEASVLAVGMKLLGQVVLKHRKELAFADFWPHFESFLRSVKRSV</sequence>
<evidence type="ECO:0000313" key="2">
    <source>
        <dbReference type="Proteomes" id="UP000184749"/>
    </source>
</evidence>
<dbReference type="Pfam" id="PF12977">
    <property type="entry name" value="DUF3861"/>
    <property type="match status" value="1"/>
</dbReference>
<dbReference type="OrthoDB" id="119700at2"/>
<dbReference type="InterPro" id="IPR024476">
    <property type="entry name" value="DUF3861"/>
</dbReference>
<dbReference type="Proteomes" id="UP000184749">
    <property type="component" value="Plasmid pRgalIE4872d"/>
</dbReference>